<sequence>MPYHIEQIIKLKGGNEYKEGRYIRPEAQVCNGEIFDGWVDQMDGDDEASGLTINELVSLLSHRQRS</sequence>
<dbReference type="AlphaFoldDB" id="A0A9P8XSX3"/>
<dbReference type="RefSeq" id="XP_046005779.1">
    <property type="nucleotide sequence ID" value="XM_046159667.1"/>
</dbReference>
<dbReference type="Proteomes" id="UP000756346">
    <property type="component" value="Unassembled WGS sequence"/>
</dbReference>
<dbReference type="GeneID" id="70189213"/>
<accession>A0A9P8XSX3</accession>
<organism evidence="1 2">
    <name type="scientific">Microdochium trichocladiopsis</name>
    <dbReference type="NCBI Taxonomy" id="1682393"/>
    <lineage>
        <taxon>Eukaryota</taxon>
        <taxon>Fungi</taxon>
        <taxon>Dikarya</taxon>
        <taxon>Ascomycota</taxon>
        <taxon>Pezizomycotina</taxon>
        <taxon>Sordariomycetes</taxon>
        <taxon>Xylariomycetidae</taxon>
        <taxon>Xylariales</taxon>
        <taxon>Microdochiaceae</taxon>
        <taxon>Microdochium</taxon>
    </lineage>
</organism>
<dbReference type="OrthoDB" id="5426372at2759"/>
<dbReference type="EMBL" id="JAGTJQ010000012">
    <property type="protein sequence ID" value="KAH7016155.1"/>
    <property type="molecule type" value="Genomic_DNA"/>
</dbReference>
<name>A0A9P8XSX3_9PEZI</name>
<comment type="caution">
    <text evidence="1">The sequence shown here is derived from an EMBL/GenBank/DDBJ whole genome shotgun (WGS) entry which is preliminary data.</text>
</comment>
<gene>
    <name evidence="1" type="ORF">B0I36DRAFT_368765</name>
</gene>
<keyword evidence="2" id="KW-1185">Reference proteome</keyword>
<evidence type="ECO:0000313" key="1">
    <source>
        <dbReference type="EMBL" id="KAH7016155.1"/>
    </source>
</evidence>
<proteinExistence type="predicted"/>
<reference evidence="1" key="1">
    <citation type="journal article" date="2021" name="Nat. Commun.">
        <title>Genetic determinants of endophytism in the Arabidopsis root mycobiome.</title>
        <authorList>
            <person name="Mesny F."/>
            <person name="Miyauchi S."/>
            <person name="Thiergart T."/>
            <person name="Pickel B."/>
            <person name="Atanasova L."/>
            <person name="Karlsson M."/>
            <person name="Huettel B."/>
            <person name="Barry K.W."/>
            <person name="Haridas S."/>
            <person name="Chen C."/>
            <person name="Bauer D."/>
            <person name="Andreopoulos W."/>
            <person name="Pangilinan J."/>
            <person name="LaButti K."/>
            <person name="Riley R."/>
            <person name="Lipzen A."/>
            <person name="Clum A."/>
            <person name="Drula E."/>
            <person name="Henrissat B."/>
            <person name="Kohler A."/>
            <person name="Grigoriev I.V."/>
            <person name="Martin F.M."/>
            <person name="Hacquard S."/>
        </authorList>
    </citation>
    <scope>NUCLEOTIDE SEQUENCE</scope>
    <source>
        <strain evidence="1">MPI-CAGE-CH-0230</strain>
    </source>
</reference>
<protein>
    <submittedName>
        <fullName evidence="1">Uncharacterized protein</fullName>
    </submittedName>
</protein>
<evidence type="ECO:0000313" key="2">
    <source>
        <dbReference type="Proteomes" id="UP000756346"/>
    </source>
</evidence>